<dbReference type="AlphaFoldDB" id="A0A1S2VNW1"/>
<dbReference type="OrthoDB" id="9811314at2"/>
<dbReference type="EMBL" id="MORL01000002">
    <property type="protein sequence ID" value="OIN60472.1"/>
    <property type="molecule type" value="Genomic_DNA"/>
</dbReference>
<feature type="domain" description="Peptidase M16 N-terminal" evidence="1">
    <location>
        <begin position="38"/>
        <end position="146"/>
    </location>
</feature>
<comment type="caution">
    <text evidence="3">The sequence shown here is derived from an EMBL/GenBank/DDBJ whole genome shotgun (WGS) entry which is preliminary data.</text>
</comment>
<reference evidence="3 4" key="1">
    <citation type="submission" date="2016-10" db="EMBL/GenBank/DDBJ databases">
        <title>Arsenicibacter rosenii gen. nov., sp. nov., an efficient arsenic-methylating bacterium isolated from an arsenic-contaminated paddy soil.</title>
        <authorList>
            <person name="Huang K."/>
        </authorList>
    </citation>
    <scope>NUCLEOTIDE SEQUENCE [LARGE SCALE GENOMIC DNA]</scope>
    <source>
        <strain evidence="3 4">SM-1</strain>
    </source>
</reference>
<dbReference type="PANTHER" id="PTHR11851:SF224">
    <property type="entry name" value="PROCESSING PROTEASE"/>
    <property type="match status" value="1"/>
</dbReference>
<dbReference type="GO" id="GO:0046872">
    <property type="term" value="F:metal ion binding"/>
    <property type="evidence" value="ECO:0007669"/>
    <property type="project" value="InterPro"/>
</dbReference>
<dbReference type="InterPro" id="IPR011249">
    <property type="entry name" value="Metalloenz_LuxS/M16"/>
</dbReference>
<dbReference type="InterPro" id="IPR007863">
    <property type="entry name" value="Peptidase_M16_C"/>
</dbReference>
<proteinExistence type="predicted"/>
<evidence type="ECO:0000259" key="1">
    <source>
        <dbReference type="Pfam" id="PF00675"/>
    </source>
</evidence>
<dbReference type="Pfam" id="PF00675">
    <property type="entry name" value="Peptidase_M16"/>
    <property type="match status" value="1"/>
</dbReference>
<sequence length="425" mass="47925">MVLDRTQAPEFQAVSEIRLPAYETFTLDNNVPVYLISVMQQPVVRLEIILDAGSWYEQTPSAAFFTIKMLTEGTKTRTSAEISEYLDSFGAFVELNSGPDRASIVVYCLTKYLGPVLSLMREVLTTPVFPEKELEDLRNITLQNLRVSFEKNAYIAGVRMREKLFGSKHPYGRMQQPAAVEAITRADVVSFYENVIRDRPFRVLLAGHATALDVELVNRELGQIPTSVPVSVRQDFIPAPDTTPLTVDKAASVQSSVRLGRVLFTREHPDFVKMLVTNEVFGGYFGSRLMKNIREDKGFTYGISSSLISFRHEGFFTLGTDVKKENTRQTLDEIAKEVRILQTEPVSESELETVKNFMAGEFVGSLNTPFEIADRYKVILLDGMPDDFLNTYIPRLRAVTPEEIMQMASQYLDINRLTEIVVGGK</sequence>
<dbReference type="Pfam" id="PF05193">
    <property type="entry name" value="Peptidase_M16_C"/>
    <property type="match status" value="1"/>
</dbReference>
<feature type="domain" description="Peptidase M16 C-terminal" evidence="2">
    <location>
        <begin position="183"/>
        <end position="356"/>
    </location>
</feature>
<accession>A0A1S2VNW1</accession>
<dbReference type="PANTHER" id="PTHR11851">
    <property type="entry name" value="METALLOPROTEASE"/>
    <property type="match status" value="1"/>
</dbReference>
<dbReference type="RefSeq" id="WP_071502267.1">
    <property type="nucleotide sequence ID" value="NZ_MORL01000002.1"/>
</dbReference>
<dbReference type="SUPFAM" id="SSF63411">
    <property type="entry name" value="LuxS/MPP-like metallohydrolase"/>
    <property type="match status" value="2"/>
</dbReference>
<gene>
    <name evidence="3" type="ORF">BLX24_06535</name>
</gene>
<dbReference type="InterPro" id="IPR011765">
    <property type="entry name" value="Pept_M16_N"/>
</dbReference>
<evidence type="ECO:0000313" key="4">
    <source>
        <dbReference type="Proteomes" id="UP000181790"/>
    </source>
</evidence>
<protein>
    <submittedName>
        <fullName evidence="3">Peptidase M16</fullName>
    </submittedName>
</protein>
<dbReference type="Proteomes" id="UP000181790">
    <property type="component" value="Unassembled WGS sequence"/>
</dbReference>
<organism evidence="3 4">
    <name type="scientific">Arsenicibacter rosenii</name>
    <dbReference type="NCBI Taxonomy" id="1750698"/>
    <lineage>
        <taxon>Bacteria</taxon>
        <taxon>Pseudomonadati</taxon>
        <taxon>Bacteroidota</taxon>
        <taxon>Cytophagia</taxon>
        <taxon>Cytophagales</taxon>
        <taxon>Spirosomataceae</taxon>
        <taxon>Arsenicibacter</taxon>
    </lineage>
</organism>
<dbReference type="InterPro" id="IPR050361">
    <property type="entry name" value="MPP/UQCRC_Complex"/>
</dbReference>
<evidence type="ECO:0000313" key="3">
    <source>
        <dbReference type="EMBL" id="OIN60472.1"/>
    </source>
</evidence>
<evidence type="ECO:0000259" key="2">
    <source>
        <dbReference type="Pfam" id="PF05193"/>
    </source>
</evidence>
<name>A0A1S2VNW1_9BACT</name>
<keyword evidence="4" id="KW-1185">Reference proteome</keyword>
<dbReference type="Gene3D" id="3.30.830.10">
    <property type="entry name" value="Metalloenzyme, LuxS/M16 peptidase-like"/>
    <property type="match status" value="2"/>
</dbReference>